<dbReference type="InterPro" id="IPR030190">
    <property type="entry name" value="MacA_alpha-hairpin_sf"/>
</dbReference>
<dbReference type="InterPro" id="IPR006143">
    <property type="entry name" value="RND_pump_MFP"/>
</dbReference>
<sequence>MSEVSGDENKPADEQPVSRPTPAMPDINAILGNNKASRKRHFPWKSATAIVIVLALGAGGYMALTRGGSIIPAPAIHYVTSDVKHGDLTVTVTATGSVEPTEQVDISSELSGTVRAVLADYNDTIKKGDVLLRLDTDELNADVLAAKARLAAANADVAGDQSDLEAKKTTLERTQRLAERNVAPRQDLEDAQFAVNAADAALQSAEAQVAVAQADVELAELRLSKADIVSPIDGIVLDRDVDVGQTVASSLEAPTLFVIAGDLQNMELQVDIDEADVGMVSVGQKADFTVAAYPGKSFPAEIRSIHYASSIQNDVVTYQAVLSVDNSDLLLRQGMTATANILVNQLNDVLLVPNAALRYVPQSQNGAAGSEPRVGLALLRPSTPLPAGQSATQASQTDSPAQSGNHRIVWILRNGEPMPINITIGSSDGTQTQVLDGDLRTGDLVITGSQP</sequence>
<evidence type="ECO:0000259" key="9">
    <source>
        <dbReference type="Pfam" id="PF25954"/>
    </source>
</evidence>
<feature type="compositionally biased region" description="Polar residues" evidence="5">
    <location>
        <begin position="389"/>
        <end position="403"/>
    </location>
</feature>
<dbReference type="InterPro" id="IPR058792">
    <property type="entry name" value="Beta-barrel_RND_2"/>
</dbReference>
<dbReference type="GO" id="GO:0030313">
    <property type="term" value="C:cell envelope"/>
    <property type="evidence" value="ECO:0007669"/>
    <property type="project" value="UniProtKB-SubCell"/>
</dbReference>
<feature type="transmembrane region" description="Helical" evidence="6">
    <location>
        <begin position="44"/>
        <end position="64"/>
    </location>
</feature>
<feature type="coiled-coil region" evidence="4">
    <location>
        <begin position="188"/>
        <end position="222"/>
    </location>
</feature>
<keyword evidence="6" id="KW-0812">Transmembrane</keyword>
<accession>A0A506UID7</accession>
<keyword evidence="6" id="KW-1133">Transmembrane helix</keyword>
<evidence type="ECO:0000256" key="3">
    <source>
        <dbReference type="ARBA" id="ARBA00023054"/>
    </source>
</evidence>
<dbReference type="Gene3D" id="2.40.50.100">
    <property type="match status" value="1"/>
</dbReference>
<dbReference type="InterPro" id="IPR058624">
    <property type="entry name" value="MdtA-like_HH"/>
</dbReference>
<protein>
    <submittedName>
        <fullName evidence="10">Efflux RND transporter periplasmic adaptor subunit</fullName>
    </submittedName>
</protein>
<dbReference type="OrthoDB" id="9791520at2"/>
<dbReference type="EMBL" id="VHLG01000001">
    <property type="protein sequence ID" value="TPW33058.1"/>
    <property type="molecule type" value="Genomic_DNA"/>
</dbReference>
<evidence type="ECO:0000259" key="7">
    <source>
        <dbReference type="Pfam" id="PF25876"/>
    </source>
</evidence>
<evidence type="ECO:0000313" key="11">
    <source>
        <dbReference type="Proteomes" id="UP000318801"/>
    </source>
</evidence>
<dbReference type="SUPFAM" id="SSF111369">
    <property type="entry name" value="HlyD-like secretion proteins"/>
    <property type="match status" value="1"/>
</dbReference>
<evidence type="ECO:0000256" key="5">
    <source>
        <dbReference type="SAM" id="MobiDB-lite"/>
    </source>
</evidence>
<comment type="similarity">
    <text evidence="2">Belongs to the membrane fusion protein (MFP) (TC 8.A.1) family.</text>
</comment>
<dbReference type="RefSeq" id="WP_141146993.1">
    <property type="nucleotide sequence ID" value="NZ_VHLG01000001.1"/>
</dbReference>
<proteinExistence type="inferred from homology"/>
<dbReference type="PANTHER" id="PTHR32347">
    <property type="entry name" value="EFFLUX SYSTEM COMPONENT YKNX-RELATED"/>
    <property type="match status" value="1"/>
</dbReference>
<feature type="domain" description="CusB-like beta-barrel" evidence="9">
    <location>
        <begin position="268"/>
        <end position="341"/>
    </location>
</feature>
<keyword evidence="6" id="KW-0472">Membrane</keyword>
<dbReference type="GO" id="GO:1990961">
    <property type="term" value="P:xenobiotic detoxification by transmembrane export across the plasma membrane"/>
    <property type="evidence" value="ECO:0007669"/>
    <property type="project" value="InterPro"/>
</dbReference>
<comment type="caution">
    <text evidence="10">The sequence shown here is derived from an EMBL/GenBank/DDBJ whole genome shotgun (WGS) entry which is preliminary data.</text>
</comment>
<dbReference type="Gene3D" id="2.40.30.170">
    <property type="match status" value="1"/>
</dbReference>
<dbReference type="PANTHER" id="PTHR32347:SF14">
    <property type="entry name" value="EFFLUX SYSTEM COMPONENT YKNX-RELATED"/>
    <property type="match status" value="1"/>
</dbReference>
<feature type="region of interest" description="Disordered" evidence="5">
    <location>
        <begin position="1"/>
        <end position="29"/>
    </location>
</feature>
<evidence type="ECO:0000256" key="2">
    <source>
        <dbReference type="ARBA" id="ARBA00009477"/>
    </source>
</evidence>
<feature type="region of interest" description="Disordered" evidence="5">
    <location>
        <begin position="379"/>
        <end position="403"/>
    </location>
</feature>
<dbReference type="Pfam" id="PF25876">
    <property type="entry name" value="HH_MFP_RND"/>
    <property type="match status" value="1"/>
</dbReference>
<name>A0A506UID7_9HYPH</name>
<feature type="domain" description="Multidrug resistance protein MdtA-like alpha-helical hairpin" evidence="7">
    <location>
        <begin position="150"/>
        <end position="215"/>
    </location>
</feature>
<dbReference type="GO" id="GO:0019898">
    <property type="term" value="C:extrinsic component of membrane"/>
    <property type="evidence" value="ECO:0007669"/>
    <property type="project" value="InterPro"/>
</dbReference>
<dbReference type="GO" id="GO:0022857">
    <property type="term" value="F:transmembrane transporter activity"/>
    <property type="evidence" value="ECO:0007669"/>
    <property type="project" value="InterPro"/>
</dbReference>
<evidence type="ECO:0000256" key="4">
    <source>
        <dbReference type="SAM" id="Coils"/>
    </source>
</evidence>
<keyword evidence="11" id="KW-1185">Reference proteome</keyword>
<evidence type="ECO:0000313" key="10">
    <source>
        <dbReference type="EMBL" id="TPW33058.1"/>
    </source>
</evidence>
<evidence type="ECO:0000256" key="1">
    <source>
        <dbReference type="ARBA" id="ARBA00004196"/>
    </source>
</evidence>
<dbReference type="NCBIfam" id="TIGR01730">
    <property type="entry name" value="RND_mfp"/>
    <property type="match status" value="1"/>
</dbReference>
<comment type="subcellular location">
    <subcellularLocation>
        <location evidence="1">Cell envelope</location>
    </subcellularLocation>
</comment>
<dbReference type="FunFam" id="2.40.30.170:FF:000010">
    <property type="entry name" value="Efflux RND transporter periplasmic adaptor subunit"/>
    <property type="match status" value="1"/>
</dbReference>
<dbReference type="GO" id="GO:1990195">
    <property type="term" value="C:macrolide transmembrane transporter complex"/>
    <property type="evidence" value="ECO:0007669"/>
    <property type="project" value="InterPro"/>
</dbReference>
<keyword evidence="3 4" id="KW-0175">Coiled coil</keyword>
<feature type="domain" description="Multidrug resistance protein MdtA-like barrel-sandwich hybrid" evidence="8">
    <location>
        <begin position="102"/>
        <end position="255"/>
    </location>
</feature>
<evidence type="ECO:0000256" key="6">
    <source>
        <dbReference type="SAM" id="Phobius"/>
    </source>
</evidence>
<dbReference type="Proteomes" id="UP000318801">
    <property type="component" value="Unassembled WGS sequence"/>
</dbReference>
<gene>
    <name evidence="10" type="ORF">FJU08_00365</name>
</gene>
<dbReference type="InterPro" id="IPR058625">
    <property type="entry name" value="MdtA-like_BSH"/>
</dbReference>
<evidence type="ECO:0000259" key="8">
    <source>
        <dbReference type="Pfam" id="PF25917"/>
    </source>
</evidence>
<dbReference type="Pfam" id="PF25954">
    <property type="entry name" value="Beta-barrel_RND_2"/>
    <property type="match status" value="1"/>
</dbReference>
<dbReference type="Gene3D" id="6.10.140.1990">
    <property type="match status" value="1"/>
</dbReference>
<dbReference type="InterPro" id="IPR050465">
    <property type="entry name" value="UPF0194_transport"/>
</dbReference>
<organism evidence="10 11">
    <name type="scientific">Martelella alba</name>
    <dbReference type="NCBI Taxonomy" id="2590451"/>
    <lineage>
        <taxon>Bacteria</taxon>
        <taxon>Pseudomonadati</taxon>
        <taxon>Pseudomonadota</taxon>
        <taxon>Alphaproteobacteria</taxon>
        <taxon>Hyphomicrobiales</taxon>
        <taxon>Aurantimonadaceae</taxon>
        <taxon>Martelella</taxon>
    </lineage>
</organism>
<dbReference type="AlphaFoldDB" id="A0A506UID7"/>
<dbReference type="Pfam" id="PF25917">
    <property type="entry name" value="BSH_RND"/>
    <property type="match status" value="1"/>
</dbReference>
<reference evidence="10 11" key="1">
    <citation type="submission" date="2019-06" db="EMBL/GenBank/DDBJ databases">
        <authorList>
            <person name="Li M."/>
        </authorList>
    </citation>
    <scope>NUCLEOTIDE SEQUENCE [LARGE SCALE GENOMIC DNA]</scope>
    <source>
        <strain evidence="10 11">BGMRC2036</strain>
    </source>
</reference>